<keyword evidence="3" id="KW-1185">Reference proteome</keyword>
<dbReference type="Proteomes" id="UP001189429">
    <property type="component" value="Unassembled WGS sequence"/>
</dbReference>
<evidence type="ECO:0000313" key="2">
    <source>
        <dbReference type="EMBL" id="CAK0883073.1"/>
    </source>
</evidence>
<comment type="caution">
    <text evidence="2">The sequence shown here is derived from an EMBL/GenBank/DDBJ whole genome shotgun (WGS) entry which is preliminary data.</text>
</comment>
<keyword evidence="1" id="KW-0175">Coiled coil</keyword>
<evidence type="ECO:0000256" key="1">
    <source>
        <dbReference type="SAM" id="Coils"/>
    </source>
</evidence>
<organism evidence="2 3">
    <name type="scientific">Prorocentrum cordatum</name>
    <dbReference type="NCBI Taxonomy" id="2364126"/>
    <lineage>
        <taxon>Eukaryota</taxon>
        <taxon>Sar</taxon>
        <taxon>Alveolata</taxon>
        <taxon>Dinophyceae</taxon>
        <taxon>Prorocentrales</taxon>
        <taxon>Prorocentraceae</taxon>
        <taxon>Prorocentrum</taxon>
    </lineage>
</organism>
<name>A0ABN9WA01_9DINO</name>
<evidence type="ECO:0000313" key="3">
    <source>
        <dbReference type="Proteomes" id="UP001189429"/>
    </source>
</evidence>
<gene>
    <name evidence="2" type="ORF">PCOR1329_LOCUS65368</name>
</gene>
<accession>A0ABN9WA01</accession>
<dbReference type="EMBL" id="CAUYUJ010018371">
    <property type="protein sequence ID" value="CAK0883073.1"/>
    <property type="molecule type" value="Genomic_DNA"/>
</dbReference>
<sequence length="352" mass="39542">MDMDDTDDEMEVDPEHVRIMVAELLGSEMAKYQAALNAHIDECVTSTVKTETPTMQQFLASNLDECFSKCKADLDALPSKLDAQIVAAVTPKIDEVRRELNTRCDSLKMDIMAVDTRVDLQDKLLREMQEQIKQLQSALAVANSTTPAPRPAAGSDTFTRDTDETIIQVFAGKLVAKSAVHDVLAPWVEESGVTSEQWELTATDPLSKFFTIQLKGAVGLAARRVQKLLASLRVGNTWREFNVEAHAWGQARLHLSQDKNAKQIKTEVIDRKLRSKFVELYGASQRVFFDRDRGWLSLRWDALCKLECLPGREPTRVLWNPGTISKYSVPKDRLVDAVKDIIEPGRGPEWCL</sequence>
<feature type="coiled-coil region" evidence="1">
    <location>
        <begin position="118"/>
        <end position="145"/>
    </location>
</feature>
<proteinExistence type="predicted"/>
<protein>
    <submittedName>
        <fullName evidence="2">Uncharacterized protein</fullName>
    </submittedName>
</protein>
<reference evidence="2" key="1">
    <citation type="submission" date="2023-10" db="EMBL/GenBank/DDBJ databases">
        <authorList>
            <person name="Chen Y."/>
            <person name="Shah S."/>
            <person name="Dougan E. K."/>
            <person name="Thang M."/>
            <person name="Chan C."/>
        </authorList>
    </citation>
    <scope>NUCLEOTIDE SEQUENCE [LARGE SCALE GENOMIC DNA]</scope>
</reference>